<dbReference type="EMBL" id="MFCX01000007">
    <property type="protein sequence ID" value="OGE26592.1"/>
    <property type="molecule type" value="Genomic_DNA"/>
</dbReference>
<name>A0A1F5JDF4_9BACT</name>
<proteinExistence type="predicted"/>
<keyword evidence="1" id="KW-1133">Transmembrane helix</keyword>
<feature type="transmembrane region" description="Helical" evidence="1">
    <location>
        <begin position="95"/>
        <end position="114"/>
    </location>
</feature>
<gene>
    <name evidence="2" type="ORF">A3C26_04290</name>
</gene>
<dbReference type="AlphaFoldDB" id="A0A1F5JDF4"/>
<comment type="caution">
    <text evidence="2">The sequence shown here is derived from an EMBL/GenBank/DDBJ whole genome shotgun (WGS) entry which is preliminary data.</text>
</comment>
<dbReference type="Proteomes" id="UP000177042">
    <property type="component" value="Unassembled WGS sequence"/>
</dbReference>
<sequence length="153" mass="18154">MNNRNLEYIKKIGPKSYYVLHFQDAFYRINLSYMEYLSLIPATALGYLTFRATTHPTSRIRRKLPNIKVRRLQIFPVIRIYIFGRVFHLHHWFNFSLLLILSAFISFGILDYMFTKGLLLGGIIQGLTLPKEHRKLIYRDFSVERLTTTGHTR</sequence>
<organism evidence="2 3">
    <name type="scientific">Candidatus Daviesbacteria bacterium RIFCSPHIGHO2_02_FULL_39_12</name>
    <dbReference type="NCBI Taxonomy" id="1797770"/>
    <lineage>
        <taxon>Bacteria</taxon>
        <taxon>Candidatus Daviesiibacteriota</taxon>
    </lineage>
</organism>
<evidence type="ECO:0000313" key="3">
    <source>
        <dbReference type="Proteomes" id="UP000177042"/>
    </source>
</evidence>
<protein>
    <submittedName>
        <fullName evidence="2">Uncharacterized protein</fullName>
    </submittedName>
</protein>
<reference evidence="2 3" key="1">
    <citation type="journal article" date="2016" name="Nat. Commun.">
        <title>Thousands of microbial genomes shed light on interconnected biogeochemical processes in an aquifer system.</title>
        <authorList>
            <person name="Anantharaman K."/>
            <person name="Brown C.T."/>
            <person name="Hug L.A."/>
            <person name="Sharon I."/>
            <person name="Castelle C.J."/>
            <person name="Probst A.J."/>
            <person name="Thomas B.C."/>
            <person name="Singh A."/>
            <person name="Wilkins M.J."/>
            <person name="Karaoz U."/>
            <person name="Brodie E.L."/>
            <person name="Williams K.H."/>
            <person name="Hubbard S.S."/>
            <person name="Banfield J.F."/>
        </authorList>
    </citation>
    <scope>NUCLEOTIDE SEQUENCE [LARGE SCALE GENOMIC DNA]</scope>
</reference>
<keyword evidence="1" id="KW-0472">Membrane</keyword>
<evidence type="ECO:0000313" key="2">
    <source>
        <dbReference type="EMBL" id="OGE26592.1"/>
    </source>
</evidence>
<accession>A0A1F5JDF4</accession>
<keyword evidence="1" id="KW-0812">Transmembrane</keyword>
<evidence type="ECO:0000256" key="1">
    <source>
        <dbReference type="SAM" id="Phobius"/>
    </source>
</evidence>